<organism evidence="1 2">
    <name type="scientific">Onchocerca flexuosa</name>
    <dbReference type="NCBI Taxonomy" id="387005"/>
    <lineage>
        <taxon>Eukaryota</taxon>
        <taxon>Metazoa</taxon>
        <taxon>Ecdysozoa</taxon>
        <taxon>Nematoda</taxon>
        <taxon>Chromadorea</taxon>
        <taxon>Rhabditida</taxon>
        <taxon>Spirurina</taxon>
        <taxon>Spiruromorpha</taxon>
        <taxon>Filarioidea</taxon>
        <taxon>Onchocercidae</taxon>
        <taxon>Onchocerca</taxon>
    </lineage>
</organism>
<dbReference type="OrthoDB" id="10507880at2759"/>
<accession>A0A238BT25</accession>
<evidence type="ECO:0000313" key="2">
    <source>
        <dbReference type="Proteomes" id="UP000242913"/>
    </source>
</evidence>
<protein>
    <submittedName>
        <fullName evidence="1">Uncharacterized protein</fullName>
    </submittedName>
</protein>
<keyword evidence="2" id="KW-1185">Reference proteome</keyword>
<proteinExistence type="predicted"/>
<name>A0A238BT25_9BILA</name>
<evidence type="ECO:0000313" key="1">
    <source>
        <dbReference type="EMBL" id="OZC08026.1"/>
    </source>
</evidence>
<gene>
    <name evidence="1" type="ORF">X798_04918</name>
</gene>
<dbReference type="EMBL" id="KZ270016">
    <property type="protein sequence ID" value="OZC08026.1"/>
    <property type="molecule type" value="Genomic_DNA"/>
</dbReference>
<reference evidence="1 2" key="1">
    <citation type="submission" date="2015-12" db="EMBL/GenBank/DDBJ databases">
        <title>Draft genome of the nematode, Onchocerca flexuosa.</title>
        <authorList>
            <person name="Mitreva M."/>
        </authorList>
    </citation>
    <scope>NUCLEOTIDE SEQUENCE [LARGE SCALE GENOMIC DNA]</scope>
    <source>
        <strain evidence="1">Red Deer</strain>
    </source>
</reference>
<dbReference type="AlphaFoldDB" id="A0A238BT25"/>
<dbReference type="Proteomes" id="UP000242913">
    <property type="component" value="Unassembled WGS sequence"/>
</dbReference>
<sequence>MQLFNLVNGHRRAWRVKKENGRKSSEMKDAAVNIKYLNEASSELDLDIENMDLLCKNRERQVMKCDKALESVASEKQERVRIIRKMARSREWESV</sequence>